<sequence>MTFPKLPIQWSENGYEITEELGHGSYGSVYKLVKDKGTENEEVSALKIINWTLDNNTVRYEFTKDWDEARKSYAQRFDQMTQEVNLLESFVGMKTIVQLKGSCTEKMPELNYWKLYIQMEYLKDLMDFADECNGLTRKQIVKLGIDICNALEVCHAKNIIHRDIKPANIMVSPKGYFKLGDFGVARQQISGSMTVIGSYDFMAPEVYKGMPYDQTADIYSLGMVLYYLANDFKLPFSEIQSSIDRINRRMNGDTEWDWKQKLSSWGIATNIKQKMSEEILYDTVMTACANDPKARYQSATAMKRDLMICMDKICTWEKRKDNWEAAKKK</sequence>
<dbReference type="GO" id="GO:0004674">
    <property type="term" value="F:protein serine/threonine kinase activity"/>
    <property type="evidence" value="ECO:0007669"/>
    <property type="project" value="UniProtKB-KW"/>
</dbReference>
<evidence type="ECO:0000256" key="2">
    <source>
        <dbReference type="ARBA" id="ARBA00022840"/>
    </source>
</evidence>
<dbReference type="InterPro" id="IPR000719">
    <property type="entry name" value="Prot_kinase_dom"/>
</dbReference>
<dbReference type="SUPFAM" id="SSF56112">
    <property type="entry name" value="Protein kinase-like (PK-like)"/>
    <property type="match status" value="1"/>
</dbReference>
<dbReference type="PROSITE" id="PS50011">
    <property type="entry name" value="PROTEIN_KINASE_DOM"/>
    <property type="match status" value="1"/>
</dbReference>
<dbReference type="PANTHER" id="PTHR24348">
    <property type="entry name" value="SERINE/THREONINE-PROTEIN KINASE UNC-51-RELATED"/>
    <property type="match status" value="1"/>
</dbReference>
<accession>A0A3E5EIU4</accession>
<evidence type="ECO:0000256" key="1">
    <source>
        <dbReference type="ARBA" id="ARBA00022741"/>
    </source>
</evidence>
<dbReference type="PROSITE" id="PS00108">
    <property type="entry name" value="PROTEIN_KINASE_ST"/>
    <property type="match status" value="1"/>
</dbReference>
<gene>
    <name evidence="5" type="ORF">DXB36_13415</name>
</gene>
<organism evidence="5 6">
    <name type="scientific">Dorea formicigenerans</name>
    <dbReference type="NCBI Taxonomy" id="39486"/>
    <lineage>
        <taxon>Bacteria</taxon>
        <taxon>Bacillati</taxon>
        <taxon>Bacillota</taxon>
        <taxon>Clostridia</taxon>
        <taxon>Lachnospirales</taxon>
        <taxon>Lachnospiraceae</taxon>
        <taxon>Dorea</taxon>
    </lineage>
</organism>
<dbReference type="Pfam" id="PF00069">
    <property type="entry name" value="Pkinase"/>
    <property type="match status" value="1"/>
</dbReference>
<dbReference type="RefSeq" id="WP_117606955.1">
    <property type="nucleotide sequence ID" value="NZ_QRWS01000020.1"/>
</dbReference>
<name>A0A3E5EIU4_9FIRM</name>
<dbReference type="PROSITE" id="PS00107">
    <property type="entry name" value="PROTEIN_KINASE_ATP"/>
    <property type="match status" value="1"/>
</dbReference>
<comment type="caution">
    <text evidence="5">The sequence shown here is derived from an EMBL/GenBank/DDBJ whole genome shotgun (WGS) entry which is preliminary data.</text>
</comment>
<dbReference type="InterPro" id="IPR008271">
    <property type="entry name" value="Ser/Thr_kinase_AS"/>
</dbReference>
<proteinExistence type="predicted"/>
<evidence type="ECO:0000313" key="6">
    <source>
        <dbReference type="Proteomes" id="UP000260841"/>
    </source>
</evidence>
<dbReference type="InterPro" id="IPR017441">
    <property type="entry name" value="Protein_kinase_ATP_BS"/>
</dbReference>
<evidence type="ECO:0000313" key="5">
    <source>
        <dbReference type="EMBL" id="RGN88752.1"/>
    </source>
</evidence>
<dbReference type="CDD" id="cd14014">
    <property type="entry name" value="STKc_PknB_like"/>
    <property type="match status" value="1"/>
</dbReference>
<keyword evidence="5" id="KW-0808">Transferase</keyword>
<dbReference type="Proteomes" id="UP000260841">
    <property type="component" value="Unassembled WGS sequence"/>
</dbReference>
<evidence type="ECO:0000259" key="4">
    <source>
        <dbReference type="PROSITE" id="PS50011"/>
    </source>
</evidence>
<keyword evidence="1 3" id="KW-0547">Nucleotide-binding</keyword>
<dbReference type="Gene3D" id="3.30.200.20">
    <property type="entry name" value="Phosphorylase Kinase, domain 1"/>
    <property type="match status" value="1"/>
</dbReference>
<dbReference type="InterPro" id="IPR045269">
    <property type="entry name" value="Atg1-like"/>
</dbReference>
<feature type="binding site" evidence="3">
    <location>
        <position position="47"/>
    </location>
    <ligand>
        <name>ATP</name>
        <dbReference type="ChEBI" id="CHEBI:30616"/>
    </ligand>
</feature>
<dbReference type="PANTHER" id="PTHR24348:SF68">
    <property type="entry name" value="SERINE_THREONINE-PROTEIN KINASE ATG1C"/>
    <property type="match status" value="1"/>
</dbReference>
<dbReference type="InterPro" id="IPR011009">
    <property type="entry name" value="Kinase-like_dom_sf"/>
</dbReference>
<keyword evidence="5" id="KW-0418">Kinase</keyword>
<reference evidence="5 6" key="1">
    <citation type="submission" date="2018-08" db="EMBL/GenBank/DDBJ databases">
        <title>A genome reference for cultivated species of the human gut microbiota.</title>
        <authorList>
            <person name="Zou Y."/>
            <person name="Xue W."/>
            <person name="Luo G."/>
        </authorList>
    </citation>
    <scope>NUCLEOTIDE SEQUENCE [LARGE SCALE GENOMIC DNA]</scope>
    <source>
        <strain evidence="5 6">OM03-2</strain>
    </source>
</reference>
<dbReference type="GO" id="GO:0005737">
    <property type="term" value="C:cytoplasm"/>
    <property type="evidence" value="ECO:0007669"/>
    <property type="project" value="TreeGrafter"/>
</dbReference>
<keyword evidence="5" id="KW-0723">Serine/threonine-protein kinase</keyword>
<dbReference type="AlphaFoldDB" id="A0A3E5EIU4"/>
<dbReference type="EMBL" id="QSVB01000017">
    <property type="protein sequence ID" value="RGN88752.1"/>
    <property type="molecule type" value="Genomic_DNA"/>
</dbReference>
<keyword evidence="2 3" id="KW-0067">ATP-binding</keyword>
<evidence type="ECO:0000256" key="3">
    <source>
        <dbReference type="PROSITE-ProRule" id="PRU10141"/>
    </source>
</evidence>
<feature type="domain" description="Protein kinase" evidence="4">
    <location>
        <begin position="15"/>
        <end position="307"/>
    </location>
</feature>
<dbReference type="SMART" id="SM00220">
    <property type="entry name" value="S_TKc"/>
    <property type="match status" value="1"/>
</dbReference>
<protein>
    <submittedName>
        <fullName evidence="5">Serine/threonine protein kinase</fullName>
    </submittedName>
</protein>
<dbReference type="GO" id="GO:0005524">
    <property type="term" value="F:ATP binding"/>
    <property type="evidence" value="ECO:0007669"/>
    <property type="project" value="UniProtKB-UniRule"/>
</dbReference>
<dbReference type="Gene3D" id="1.10.510.10">
    <property type="entry name" value="Transferase(Phosphotransferase) domain 1"/>
    <property type="match status" value="1"/>
</dbReference>